<protein>
    <submittedName>
        <fullName evidence="1">Uncharacterized protein</fullName>
    </submittedName>
</protein>
<dbReference type="EMBL" id="GGEC01007292">
    <property type="protein sequence ID" value="MBW87775.1"/>
    <property type="molecule type" value="Transcribed_RNA"/>
</dbReference>
<evidence type="ECO:0000313" key="1">
    <source>
        <dbReference type="EMBL" id="MBW87775.1"/>
    </source>
</evidence>
<sequence length="130" mass="15404">MGMLEFVLPAVCPAMMAMRSQGMRKENPSMRISYARHAQQFVHFLHHILRQYGHRQHRVMMLCQALVRIKMCWKTSLQLVMLQSLRTILVLVAVLDRRIHLVMLPVSLFLLWSLRLLEKVLRRILFQINA</sequence>
<reference evidence="1" key="1">
    <citation type="submission" date="2018-02" db="EMBL/GenBank/DDBJ databases">
        <title>Rhizophora mucronata_Transcriptome.</title>
        <authorList>
            <person name="Meera S.P."/>
            <person name="Sreeshan A."/>
            <person name="Augustine A."/>
        </authorList>
    </citation>
    <scope>NUCLEOTIDE SEQUENCE</scope>
    <source>
        <tissue evidence="1">Leaf</tissue>
    </source>
</reference>
<proteinExistence type="predicted"/>
<organism evidence="1">
    <name type="scientific">Rhizophora mucronata</name>
    <name type="common">Asiatic mangrove</name>
    <dbReference type="NCBI Taxonomy" id="61149"/>
    <lineage>
        <taxon>Eukaryota</taxon>
        <taxon>Viridiplantae</taxon>
        <taxon>Streptophyta</taxon>
        <taxon>Embryophyta</taxon>
        <taxon>Tracheophyta</taxon>
        <taxon>Spermatophyta</taxon>
        <taxon>Magnoliopsida</taxon>
        <taxon>eudicotyledons</taxon>
        <taxon>Gunneridae</taxon>
        <taxon>Pentapetalae</taxon>
        <taxon>rosids</taxon>
        <taxon>fabids</taxon>
        <taxon>Malpighiales</taxon>
        <taxon>Rhizophoraceae</taxon>
        <taxon>Rhizophora</taxon>
    </lineage>
</organism>
<dbReference type="AlphaFoldDB" id="A0A2P2J2U2"/>
<accession>A0A2P2J2U2</accession>
<name>A0A2P2J2U2_RHIMU</name>
<dbReference type="EMBL" id="GGEC01007293">
    <property type="protein sequence ID" value="MBW87776.1"/>
    <property type="molecule type" value="Transcribed_RNA"/>
</dbReference>